<protein>
    <submittedName>
        <fullName evidence="2">Uncharacterized protein</fullName>
    </submittedName>
</protein>
<evidence type="ECO:0000256" key="1">
    <source>
        <dbReference type="SAM" id="MobiDB-lite"/>
    </source>
</evidence>
<accession>A0A1X7RBQ4</accession>
<organism evidence="2 3">
    <name type="scientific">Zymoseptoria tritici (strain ST99CH_3D7)</name>
    <dbReference type="NCBI Taxonomy" id="1276538"/>
    <lineage>
        <taxon>Eukaryota</taxon>
        <taxon>Fungi</taxon>
        <taxon>Dikarya</taxon>
        <taxon>Ascomycota</taxon>
        <taxon>Pezizomycotina</taxon>
        <taxon>Dothideomycetes</taxon>
        <taxon>Dothideomycetidae</taxon>
        <taxon>Mycosphaerellales</taxon>
        <taxon>Mycosphaerellaceae</taxon>
        <taxon>Zymoseptoria</taxon>
    </lineage>
</organism>
<feature type="region of interest" description="Disordered" evidence="1">
    <location>
        <begin position="1"/>
        <end position="72"/>
    </location>
</feature>
<proteinExistence type="predicted"/>
<dbReference type="EMBL" id="LT853692">
    <property type="protein sequence ID" value="SMQ44863.1"/>
    <property type="molecule type" value="Genomic_DNA"/>
</dbReference>
<evidence type="ECO:0000313" key="3">
    <source>
        <dbReference type="Proteomes" id="UP000215127"/>
    </source>
</evidence>
<feature type="compositionally biased region" description="Basic and acidic residues" evidence="1">
    <location>
        <begin position="59"/>
        <end position="72"/>
    </location>
</feature>
<sequence length="72" mass="7837">MKHREASPIGEAKDTRALSTLPETLRHTAVSSANGAHRTTTHHTVSKSSVADQWQRSGRGAEEETRHGGSLY</sequence>
<feature type="compositionally biased region" description="Polar residues" evidence="1">
    <location>
        <begin position="46"/>
        <end position="56"/>
    </location>
</feature>
<evidence type="ECO:0000313" key="2">
    <source>
        <dbReference type="EMBL" id="SMQ44863.1"/>
    </source>
</evidence>
<gene>
    <name evidence="2" type="ORF">ZT3D7_G7</name>
</gene>
<name>A0A1X7RBQ4_ZYMT9</name>
<dbReference type="Proteomes" id="UP000215127">
    <property type="component" value="Chromosome 1"/>
</dbReference>
<keyword evidence="3" id="KW-1185">Reference proteome</keyword>
<dbReference type="AlphaFoldDB" id="A0A1X7RBQ4"/>
<reference evidence="2 3" key="1">
    <citation type="submission" date="2016-06" db="EMBL/GenBank/DDBJ databases">
        <authorList>
            <person name="Kjaerup R.B."/>
            <person name="Dalgaard T.S."/>
            <person name="Juul-Madsen H.R."/>
        </authorList>
    </citation>
    <scope>NUCLEOTIDE SEQUENCE [LARGE SCALE GENOMIC DNA]</scope>
</reference>
<feature type="compositionally biased region" description="Basic and acidic residues" evidence="1">
    <location>
        <begin position="1"/>
        <end position="16"/>
    </location>
</feature>